<gene>
    <name evidence="1" type="ORF">O1G22_39575</name>
</gene>
<dbReference type="Proteomes" id="UP001212326">
    <property type="component" value="Chromosome"/>
</dbReference>
<evidence type="ECO:0000313" key="1">
    <source>
        <dbReference type="EMBL" id="WBO69529.1"/>
    </source>
</evidence>
<reference evidence="1 2" key="1">
    <citation type="submission" date="2022-12" db="EMBL/GenBank/DDBJ databases">
        <authorList>
            <person name="Mo P."/>
        </authorList>
    </citation>
    <scope>NUCLEOTIDE SEQUENCE [LARGE SCALE GENOMIC DNA]</scope>
    <source>
        <strain evidence="1 2">HUAS 2-6</strain>
    </source>
</reference>
<accession>A0ABY7PIF5</accession>
<evidence type="ECO:0000313" key="2">
    <source>
        <dbReference type="Proteomes" id="UP001212326"/>
    </source>
</evidence>
<sequence length="43" mass="4617">MPHLLAAGTWSGKGVLGPEALPPRPFLDLLTEYGSPWGLREEG</sequence>
<dbReference type="EMBL" id="CP115300">
    <property type="protein sequence ID" value="WBO69529.1"/>
    <property type="molecule type" value="Genomic_DNA"/>
</dbReference>
<proteinExistence type="predicted"/>
<keyword evidence="2" id="KW-1185">Reference proteome</keyword>
<dbReference type="RefSeq" id="WP_270086710.1">
    <property type="nucleotide sequence ID" value="NZ_CP115300.1"/>
</dbReference>
<organism evidence="1 2">
    <name type="scientific">Streptomyces camelliae</name>
    <dbReference type="NCBI Taxonomy" id="3004093"/>
    <lineage>
        <taxon>Bacteria</taxon>
        <taxon>Bacillati</taxon>
        <taxon>Actinomycetota</taxon>
        <taxon>Actinomycetes</taxon>
        <taxon>Kitasatosporales</taxon>
        <taxon>Streptomycetaceae</taxon>
        <taxon>Streptomyces</taxon>
    </lineage>
</organism>
<protein>
    <submittedName>
        <fullName evidence="1">Uncharacterized protein</fullName>
    </submittedName>
</protein>
<dbReference type="Gene3D" id="3.40.50.720">
    <property type="entry name" value="NAD(P)-binding Rossmann-like Domain"/>
    <property type="match status" value="1"/>
</dbReference>
<name>A0ABY7PIF5_9ACTN</name>